<organism evidence="2 3">
    <name type="scientific">Seonamhaeicola marinus</name>
    <dbReference type="NCBI Taxonomy" id="1912246"/>
    <lineage>
        <taxon>Bacteria</taxon>
        <taxon>Pseudomonadati</taxon>
        <taxon>Bacteroidota</taxon>
        <taxon>Flavobacteriia</taxon>
        <taxon>Flavobacteriales</taxon>
        <taxon>Flavobacteriaceae</taxon>
    </lineage>
</organism>
<feature type="chain" id="PRO_5022727421" description="DUF4377 domain-containing protein" evidence="1">
    <location>
        <begin position="20"/>
        <end position="104"/>
    </location>
</feature>
<reference evidence="2 3" key="1">
    <citation type="submission" date="2019-08" db="EMBL/GenBank/DDBJ databases">
        <title>Seonamhaeicola sediminis sp. nov., isolated from marine sediment.</title>
        <authorList>
            <person name="Cao W.R."/>
        </authorList>
    </citation>
    <scope>NUCLEOTIDE SEQUENCE [LARGE SCALE GENOMIC DNA]</scope>
    <source>
        <strain evidence="2 3">B011</strain>
    </source>
</reference>
<dbReference type="RefSeq" id="WP_148544171.1">
    <property type="nucleotide sequence ID" value="NZ_VSDQ01000679.1"/>
</dbReference>
<sequence>MKALYLIVLFFGIVSNNNADQNTETVKAIFDFHDDGTFYFIDSADENETYTFLKADENAFKTYDLTDSKYEGKVFNITYRVETEKDDFDEDYDVWIIIKLDMVK</sequence>
<evidence type="ECO:0000313" key="2">
    <source>
        <dbReference type="EMBL" id="TYA74926.1"/>
    </source>
</evidence>
<proteinExistence type="predicted"/>
<name>A0A5D0HUE3_9FLAO</name>
<keyword evidence="1" id="KW-0732">Signal</keyword>
<evidence type="ECO:0000313" key="3">
    <source>
        <dbReference type="Proteomes" id="UP000323930"/>
    </source>
</evidence>
<dbReference type="Proteomes" id="UP000323930">
    <property type="component" value="Unassembled WGS sequence"/>
</dbReference>
<evidence type="ECO:0008006" key="4">
    <source>
        <dbReference type="Google" id="ProtNLM"/>
    </source>
</evidence>
<dbReference type="EMBL" id="VSDQ01000679">
    <property type="protein sequence ID" value="TYA74926.1"/>
    <property type="molecule type" value="Genomic_DNA"/>
</dbReference>
<comment type="caution">
    <text evidence="2">The sequence shown here is derived from an EMBL/GenBank/DDBJ whole genome shotgun (WGS) entry which is preliminary data.</text>
</comment>
<feature type="signal peptide" evidence="1">
    <location>
        <begin position="1"/>
        <end position="19"/>
    </location>
</feature>
<keyword evidence="3" id="KW-1185">Reference proteome</keyword>
<evidence type="ECO:0000256" key="1">
    <source>
        <dbReference type="SAM" id="SignalP"/>
    </source>
</evidence>
<gene>
    <name evidence="2" type="ORF">FUA24_16635</name>
</gene>
<accession>A0A5D0HUE3</accession>
<protein>
    <recommendedName>
        <fullName evidence="4">DUF4377 domain-containing protein</fullName>
    </recommendedName>
</protein>
<dbReference type="OrthoDB" id="1163768at2"/>
<dbReference type="AlphaFoldDB" id="A0A5D0HUE3"/>